<gene>
    <name evidence="2" type="ORF">SCF082_LOCUS36952</name>
</gene>
<dbReference type="EMBL" id="CAXAMM010037147">
    <property type="protein sequence ID" value="CAK9076766.1"/>
    <property type="molecule type" value="Genomic_DNA"/>
</dbReference>
<name>A0ABP0PL62_9DINO</name>
<protein>
    <submittedName>
        <fullName evidence="2">Uncharacterized protein</fullName>
    </submittedName>
</protein>
<evidence type="ECO:0000256" key="1">
    <source>
        <dbReference type="SAM" id="MobiDB-lite"/>
    </source>
</evidence>
<evidence type="ECO:0000313" key="2">
    <source>
        <dbReference type="EMBL" id="CAK9076766.1"/>
    </source>
</evidence>
<feature type="region of interest" description="Disordered" evidence="1">
    <location>
        <begin position="1"/>
        <end position="31"/>
    </location>
</feature>
<organism evidence="2 3">
    <name type="scientific">Durusdinium trenchii</name>
    <dbReference type="NCBI Taxonomy" id="1381693"/>
    <lineage>
        <taxon>Eukaryota</taxon>
        <taxon>Sar</taxon>
        <taxon>Alveolata</taxon>
        <taxon>Dinophyceae</taxon>
        <taxon>Suessiales</taxon>
        <taxon>Symbiodiniaceae</taxon>
        <taxon>Durusdinium</taxon>
    </lineage>
</organism>
<reference evidence="2 3" key="1">
    <citation type="submission" date="2024-02" db="EMBL/GenBank/DDBJ databases">
        <authorList>
            <person name="Chen Y."/>
            <person name="Shah S."/>
            <person name="Dougan E. K."/>
            <person name="Thang M."/>
            <person name="Chan C."/>
        </authorList>
    </citation>
    <scope>NUCLEOTIDE SEQUENCE [LARGE SCALE GENOMIC DNA]</scope>
</reference>
<dbReference type="Proteomes" id="UP001642464">
    <property type="component" value="Unassembled WGS sequence"/>
</dbReference>
<sequence>MGCSKSHMSRTSEEVVIESDTSTLQPRRLKRSPSFEGAALVRSIPTTGVRRRLGSNSLDSLASLGAIKRQVTFKEVEEVMVHEFDPDDSAGLPASNGRDVCDRALDMSPEEMLRMFLRSLDKAPKLLEKKVETKRRRDFGPI</sequence>
<keyword evidence="3" id="KW-1185">Reference proteome</keyword>
<proteinExistence type="predicted"/>
<comment type="caution">
    <text evidence="2">The sequence shown here is derived from an EMBL/GenBank/DDBJ whole genome shotgun (WGS) entry which is preliminary data.</text>
</comment>
<evidence type="ECO:0000313" key="3">
    <source>
        <dbReference type="Proteomes" id="UP001642464"/>
    </source>
</evidence>
<accession>A0ABP0PL62</accession>